<evidence type="ECO:0000259" key="1">
    <source>
        <dbReference type="Pfam" id="PF17866"/>
    </source>
</evidence>
<keyword evidence="3" id="KW-1185">Reference proteome</keyword>
<sequence>MLERARNRPDFGNAGEIDILLNAAKICQQKRLSSGRSTTRVSDAILDAADFDENFDRANKNEASVPKLFEGVVGSTFGTEWIDFAPQQVFVEIKKMTNNDDYFHDELQVPPTRHADEFLFSWHLRYG</sequence>
<dbReference type="Proteomes" id="UP000186955">
    <property type="component" value="Unassembled WGS sequence"/>
</dbReference>
<dbReference type="EMBL" id="MNBE01000742">
    <property type="protein sequence ID" value="OKO92324.1"/>
    <property type="molecule type" value="Genomic_DNA"/>
</dbReference>
<dbReference type="Gene3D" id="1.10.8.60">
    <property type="match status" value="1"/>
</dbReference>
<reference evidence="2 3" key="1">
    <citation type="submission" date="2016-10" db="EMBL/GenBank/DDBJ databases">
        <title>Genome sequence of the ascomycete fungus Penicillium subrubescens.</title>
        <authorList>
            <person name="De Vries R.P."/>
            <person name="Peng M."/>
            <person name="Dilokpimol A."/>
            <person name="Hilden K."/>
            <person name="Makela M.R."/>
            <person name="Grigoriev I."/>
            <person name="Riley R."/>
            <person name="Granchi Z."/>
        </authorList>
    </citation>
    <scope>NUCLEOTIDE SEQUENCE [LARGE SCALE GENOMIC DNA]</scope>
    <source>
        <strain evidence="2 3">CBS 132785</strain>
    </source>
</reference>
<dbReference type="Pfam" id="PF17866">
    <property type="entry name" value="AAA_lid_6"/>
    <property type="match status" value="1"/>
</dbReference>
<feature type="domain" description="CbbX AAA lid" evidence="1">
    <location>
        <begin position="1"/>
        <end position="51"/>
    </location>
</feature>
<organism evidence="2 3">
    <name type="scientific">Penicillium subrubescens</name>
    <dbReference type="NCBI Taxonomy" id="1316194"/>
    <lineage>
        <taxon>Eukaryota</taxon>
        <taxon>Fungi</taxon>
        <taxon>Dikarya</taxon>
        <taxon>Ascomycota</taxon>
        <taxon>Pezizomycotina</taxon>
        <taxon>Eurotiomycetes</taxon>
        <taxon>Eurotiomycetidae</taxon>
        <taxon>Eurotiales</taxon>
        <taxon>Aspergillaceae</taxon>
        <taxon>Penicillium</taxon>
    </lineage>
</organism>
<proteinExistence type="predicted"/>
<dbReference type="InterPro" id="IPR041627">
    <property type="entry name" value="AAA_lid_6"/>
</dbReference>
<protein>
    <recommendedName>
        <fullName evidence="1">CbbX AAA lid domain-containing protein</fullName>
    </recommendedName>
</protein>
<accession>A0A1Q5SWG2</accession>
<dbReference type="STRING" id="1316194.A0A1Q5SWG2"/>
<evidence type="ECO:0000313" key="3">
    <source>
        <dbReference type="Proteomes" id="UP000186955"/>
    </source>
</evidence>
<comment type="caution">
    <text evidence="2">The sequence shown here is derived from an EMBL/GenBank/DDBJ whole genome shotgun (WGS) entry which is preliminary data.</text>
</comment>
<name>A0A1Q5SWG2_9EURO</name>
<dbReference type="AlphaFoldDB" id="A0A1Q5SWG2"/>
<evidence type="ECO:0000313" key="2">
    <source>
        <dbReference type="EMBL" id="OKO92324.1"/>
    </source>
</evidence>
<gene>
    <name evidence="2" type="ORF">PENSUB_12886</name>
</gene>